<gene>
    <name evidence="3" type="ORF">RDWZM_008480</name>
</gene>
<feature type="compositionally biased region" description="Basic and acidic residues" evidence="1">
    <location>
        <begin position="503"/>
        <end position="528"/>
    </location>
</feature>
<dbReference type="Proteomes" id="UP001142055">
    <property type="component" value="Chromosome 3"/>
</dbReference>
<feature type="compositionally biased region" description="Basic and acidic residues" evidence="1">
    <location>
        <begin position="143"/>
        <end position="154"/>
    </location>
</feature>
<organism evidence="3 4">
    <name type="scientific">Blomia tropicalis</name>
    <name type="common">Mite</name>
    <dbReference type="NCBI Taxonomy" id="40697"/>
    <lineage>
        <taxon>Eukaryota</taxon>
        <taxon>Metazoa</taxon>
        <taxon>Ecdysozoa</taxon>
        <taxon>Arthropoda</taxon>
        <taxon>Chelicerata</taxon>
        <taxon>Arachnida</taxon>
        <taxon>Acari</taxon>
        <taxon>Acariformes</taxon>
        <taxon>Sarcoptiformes</taxon>
        <taxon>Astigmata</taxon>
        <taxon>Glycyphagoidea</taxon>
        <taxon>Echimyopodidae</taxon>
        <taxon>Blomia</taxon>
    </lineage>
</organism>
<proteinExistence type="predicted"/>
<accession>A0A9Q0LZG2</accession>
<feature type="compositionally biased region" description="Basic and acidic residues" evidence="1">
    <location>
        <begin position="308"/>
        <end position="327"/>
    </location>
</feature>
<dbReference type="OMA" id="NINNISW"/>
<dbReference type="EMBL" id="JAPWDV010000003">
    <property type="protein sequence ID" value="KAJ6217323.1"/>
    <property type="molecule type" value="Genomic_DNA"/>
</dbReference>
<feature type="region of interest" description="Disordered" evidence="1">
    <location>
        <begin position="501"/>
        <end position="528"/>
    </location>
</feature>
<feature type="signal peptide" evidence="2">
    <location>
        <begin position="1"/>
        <end position="21"/>
    </location>
</feature>
<feature type="compositionally biased region" description="Low complexity" evidence="1">
    <location>
        <begin position="378"/>
        <end position="388"/>
    </location>
</feature>
<feature type="compositionally biased region" description="Basic and acidic residues" evidence="1">
    <location>
        <begin position="106"/>
        <end position="120"/>
    </location>
</feature>
<comment type="caution">
    <text evidence="3">The sequence shown here is derived from an EMBL/GenBank/DDBJ whole genome shotgun (WGS) entry which is preliminary data.</text>
</comment>
<keyword evidence="4" id="KW-1185">Reference proteome</keyword>
<feature type="compositionally biased region" description="Basic residues" evidence="1">
    <location>
        <begin position="358"/>
        <end position="367"/>
    </location>
</feature>
<evidence type="ECO:0000313" key="3">
    <source>
        <dbReference type="EMBL" id="KAJ6217323.1"/>
    </source>
</evidence>
<feature type="region of interest" description="Disordered" evidence="1">
    <location>
        <begin position="73"/>
        <end position="435"/>
    </location>
</feature>
<evidence type="ECO:0000313" key="4">
    <source>
        <dbReference type="Proteomes" id="UP001142055"/>
    </source>
</evidence>
<feature type="chain" id="PRO_5040358605" evidence="2">
    <location>
        <begin position="22"/>
        <end position="729"/>
    </location>
</feature>
<feature type="compositionally biased region" description="Basic and acidic residues" evidence="1">
    <location>
        <begin position="684"/>
        <end position="706"/>
    </location>
</feature>
<dbReference type="AlphaFoldDB" id="A0A9Q0LZG2"/>
<sequence>MANTFVLRLLIYGLVTQVADKEHACGNSGTATSFRRPDGITIVCLPLPSDRVTGTDPASATTLSQHGITLRITPNHDRKTINTHNDHDEKMYKQPETTTTTPIDSKYYDKKDETKSKSYDHNNNNNNKNDYDDYDDEVDDLDERDKRKVDDHDHHHSKHVPSSKPKSKDTEKDTSYSQKERFDRSAVEYNNDQEKNKNYKKKKDEEEEEKEEDKYGSKSKHKNDGKLTSDTEGKKTSMSMTKLEDILGGDHEDNDEVEQYILIRRRKKKNPSKSSQYHHDNKEVMLPLASTTTDPTINHHDDHRKRRNVNEHKKMDNKLSNENERKNQKNSVFGIRISKRKADDVNEPTTTKTEPEKKKKGKRRRKKQDPNKYKEEMTTTTTTTTTTTSPPVKKKGTKRRRKNKNKKESENVEEMSKQLSPKSKRNSDDYDYERNNEKMLGKPQIFIIHVPIAKHKKFSTTLTTPKEVTLTTKKEEDNFNHFLKVFNFKPEDAILHGIEYDQSDNKNDDHHHQQPKQYHHERNKKTEPEDQEYYGGVNEHHQKPNIKDIIHGMVKKPETIEDWYKTKDVEKTVNEIDDPQNYDKGEINLTSPIKTINDENDIIKVWPKKNGKFHHEFKKSFQFKQESGSGHETFKKFFDEKSDESDDHDINESNVNRLKRKRKHVETESKTKPKMSSSTVKPNTELKETFNDTNEKNNKGDRKQKTEPIVWRMIQKVQTIPWYQKQKNE</sequence>
<feature type="compositionally biased region" description="Basic and acidic residues" evidence="1">
    <location>
        <begin position="166"/>
        <end position="197"/>
    </location>
</feature>
<evidence type="ECO:0000256" key="2">
    <source>
        <dbReference type="SAM" id="SignalP"/>
    </source>
</evidence>
<keyword evidence="2" id="KW-0732">Signal</keyword>
<feature type="compositionally biased region" description="Basic and acidic residues" evidence="1">
    <location>
        <begin position="368"/>
        <end position="377"/>
    </location>
</feature>
<feature type="compositionally biased region" description="Basic and acidic residues" evidence="1">
    <location>
        <begin position="212"/>
        <end position="235"/>
    </location>
</feature>
<feature type="compositionally biased region" description="Basic and acidic residues" evidence="1">
    <location>
        <begin position="242"/>
        <end position="251"/>
    </location>
</feature>
<feature type="compositionally biased region" description="Basic residues" evidence="1">
    <location>
        <begin position="392"/>
        <end position="405"/>
    </location>
</feature>
<feature type="compositionally biased region" description="Basic and acidic residues" evidence="1">
    <location>
        <begin position="406"/>
        <end position="416"/>
    </location>
</feature>
<protein>
    <submittedName>
        <fullName evidence="3">Uncharacterized protein</fullName>
    </submittedName>
</protein>
<reference evidence="3" key="1">
    <citation type="submission" date="2022-12" db="EMBL/GenBank/DDBJ databases">
        <title>Genome assemblies of Blomia tropicalis.</title>
        <authorList>
            <person name="Cui Y."/>
        </authorList>
    </citation>
    <scope>NUCLEOTIDE SEQUENCE</scope>
    <source>
        <tissue evidence="3">Adult mites</tissue>
    </source>
</reference>
<feature type="compositionally biased region" description="Acidic residues" evidence="1">
    <location>
        <begin position="132"/>
        <end position="142"/>
    </location>
</feature>
<feature type="region of interest" description="Disordered" evidence="1">
    <location>
        <begin position="639"/>
        <end position="710"/>
    </location>
</feature>
<feature type="compositionally biased region" description="Basic and acidic residues" evidence="1">
    <location>
        <begin position="425"/>
        <end position="435"/>
    </location>
</feature>
<name>A0A9Q0LZG2_BLOTA</name>
<feature type="compositionally biased region" description="Basic and acidic residues" evidence="1">
    <location>
        <begin position="74"/>
        <end position="93"/>
    </location>
</feature>
<evidence type="ECO:0000256" key="1">
    <source>
        <dbReference type="SAM" id="MobiDB-lite"/>
    </source>
</evidence>